<dbReference type="EMBL" id="CP000667">
    <property type="protein sequence ID" value="ABP53561.1"/>
    <property type="molecule type" value="Genomic_DNA"/>
</dbReference>
<sequence length="145" mass="16501">MAEREQVQDSSVDWVADHVARYVRTDGADGHEWRPGVFTLLLTTRGRRSGSLRRTALIYGRDGDAYLLVASRGGTPEHPSWYLNLLDDPRVEVQVGAERFTARARVASPAEKPRMWATMAAIWPDYDDYQTRTDREIPVVVLERS</sequence>
<dbReference type="NCBIfam" id="TIGR00026">
    <property type="entry name" value="hi_GC_TIGR00026"/>
    <property type="match status" value="1"/>
</dbReference>
<keyword evidence="4" id="KW-1185">Reference proteome</keyword>
<evidence type="ECO:0008006" key="5">
    <source>
        <dbReference type="Google" id="ProtNLM"/>
    </source>
</evidence>
<gene>
    <name evidence="3" type="ordered locus">Strop_1090</name>
</gene>
<dbReference type="Gene3D" id="2.30.110.10">
    <property type="entry name" value="Electron Transport, Fmn-binding Protein, Chain A"/>
    <property type="match status" value="1"/>
</dbReference>
<dbReference type="eggNOG" id="COG0748">
    <property type="taxonomic scope" value="Bacteria"/>
</dbReference>
<organism evidence="3 4">
    <name type="scientific">Salinispora tropica (strain ATCC BAA-916 / DSM 44818 / JCM 13857 / NBRC 105044 / CNB-440)</name>
    <dbReference type="NCBI Taxonomy" id="369723"/>
    <lineage>
        <taxon>Bacteria</taxon>
        <taxon>Bacillati</taxon>
        <taxon>Actinomycetota</taxon>
        <taxon>Actinomycetes</taxon>
        <taxon>Micromonosporales</taxon>
        <taxon>Micromonosporaceae</taxon>
        <taxon>Salinispora</taxon>
    </lineage>
</organism>
<dbReference type="InterPro" id="IPR012349">
    <property type="entry name" value="Split_barrel_FMN-bd"/>
</dbReference>
<dbReference type="RefSeq" id="WP_011904993.1">
    <property type="nucleotide sequence ID" value="NC_009380.1"/>
</dbReference>
<evidence type="ECO:0000313" key="4">
    <source>
        <dbReference type="Proteomes" id="UP000000235"/>
    </source>
</evidence>
<comment type="catalytic activity">
    <reaction evidence="2">
        <text>oxidized coenzyme F420-(gamma-L-Glu)(n) + a quinol + H(+) = reduced coenzyme F420-(gamma-L-Glu)(n) + a quinone</text>
        <dbReference type="Rhea" id="RHEA:39663"/>
        <dbReference type="Rhea" id="RHEA-COMP:12939"/>
        <dbReference type="Rhea" id="RHEA-COMP:14378"/>
        <dbReference type="ChEBI" id="CHEBI:15378"/>
        <dbReference type="ChEBI" id="CHEBI:24646"/>
        <dbReference type="ChEBI" id="CHEBI:132124"/>
        <dbReference type="ChEBI" id="CHEBI:133980"/>
        <dbReference type="ChEBI" id="CHEBI:139511"/>
    </reaction>
</comment>
<dbReference type="KEGG" id="stp:Strop_1090"/>
<dbReference type="GO" id="GO:0016491">
    <property type="term" value="F:oxidoreductase activity"/>
    <property type="evidence" value="ECO:0007669"/>
    <property type="project" value="InterPro"/>
</dbReference>
<dbReference type="InterPro" id="IPR004378">
    <property type="entry name" value="F420H2_quin_Rdtase"/>
</dbReference>
<reference evidence="4" key="1">
    <citation type="journal article" date="2007" name="Proc. Natl. Acad. Sci. U.S.A.">
        <title>Genome sequencing reveals complex secondary metabolome in the marine actinomycete Salinispora tropica.</title>
        <authorList>
            <person name="Udwary D.W."/>
            <person name="Zeigler L."/>
            <person name="Asolkar R.N."/>
            <person name="Singan V."/>
            <person name="Lapidus A."/>
            <person name="Fenical W."/>
            <person name="Jensen P.R."/>
            <person name="Moore B.S."/>
        </authorList>
    </citation>
    <scope>NUCLEOTIDE SEQUENCE [LARGE SCALE GENOMIC DNA]</scope>
    <source>
        <strain evidence="4">ATCC BAA-916 / DSM 44818 / CNB-440</strain>
    </source>
</reference>
<accession>A4X3W1</accession>
<dbReference type="GO" id="GO:0005886">
    <property type="term" value="C:plasma membrane"/>
    <property type="evidence" value="ECO:0007669"/>
    <property type="project" value="TreeGrafter"/>
</dbReference>
<dbReference type="AlphaFoldDB" id="A4X3W1"/>
<evidence type="ECO:0000256" key="2">
    <source>
        <dbReference type="ARBA" id="ARBA00049106"/>
    </source>
</evidence>
<dbReference type="GO" id="GO:0070967">
    <property type="term" value="F:coenzyme F420 binding"/>
    <property type="evidence" value="ECO:0007669"/>
    <property type="project" value="TreeGrafter"/>
</dbReference>
<dbReference type="HOGENOM" id="CLU_114921_0_1_11"/>
<comment type="similarity">
    <text evidence="1">Belongs to the F420H(2)-dependent quinone reductase family.</text>
</comment>
<evidence type="ECO:0000256" key="1">
    <source>
        <dbReference type="ARBA" id="ARBA00008710"/>
    </source>
</evidence>
<dbReference type="PANTHER" id="PTHR39428:SF1">
    <property type="entry name" value="F420H(2)-DEPENDENT QUINONE REDUCTASE RV1261C"/>
    <property type="match status" value="1"/>
</dbReference>
<proteinExistence type="inferred from homology"/>
<dbReference type="PANTHER" id="PTHR39428">
    <property type="entry name" value="F420H(2)-DEPENDENT QUINONE REDUCTASE RV1261C"/>
    <property type="match status" value="1"/>
</dbReference>
<dbReference type="Proteomes" id="UP000000235">
    <property type="component" value="Chromosome"/>
</dbReference>
<dbReference type="PATRIC" id="fig|369723.5.peg.1111"/>
<evidence type="ECO:0000313" key="3">
    <source>
        <dbReference type="EMBL" id="ABP53561.1"/>
    </source>
</evidence>
<dbReference type="STRING" id="369723.Strop_1090"/>
<name>A4X3W1_SALTO</name>
<dbReference type="SUPFAM" id="SSF50475">
    <property type="entry name" value="FMN-binding split barrel"/>
    <property type="match status" value="1"/>
</dbReference>
<dbReference type="Pfam" id="PF04075">
    <property type="entry name" value="F420H2_quin_red"/>
    <property type="match status" value="1"/>
</dbReference>
<protein>
    <recommendedName>
        <fullName evidence="5">Mycobacterium tuberculosis paralogous family 11</fullName>
    </recommendedName>
</protein>